<dbReference type="EMBL" id="KZ857480">
    <property type="protein sequence ID" value="RDX42621.1"/>
    <property type="molecule type" value="Genomic_DNA"/>
</dbReference>
<name>A0A371CQR3_9APHY</name>
<evidence type="ECO:0000313" key="1">
    <source>
        <dbReference type="EMBL" id="RDX42621.1"/>
    </source>
</evidence>
<keyword evidence="2" id="KW-1185">Reference proteome</keyword>
<reference evidence="1 2" key="1">
    <citation type="journal article" date="2018" name="Biotechnol. Biofuels">
        <title>Integrative visual omics of the white-rot fungus Polyporus brumalis exposes the biotechnological potential of its oxidative enzymes for delignifying raw plant biomass.</title>
        <authorList>
            <person name="Miyauchi S."/>
            <person name="Rancon A."/>
            <person name="Drula E."/>
            <person name="Hage H."/>
            <person name="Chaduli D."/>
            <person name="Favel A."/>
            <person name="Grisel S."/>
            <person name="Henrissat B."/>
            <person name="Herpoel-Gimbert I."/>
            <person name="Ruiz-Duenas F.J."/>
            <person name="Chevret D."/>
            <person name="Hainaut M."/>
            <person name="Lin J."/>
            <person name="Wang M."/>
            <person name="Pangilinan J."/>
            <person name="Lipzen A."/>
            <person name="Lesage-Meessen L."/>
            <person name="Navarro D."/>
            <person name="Riley R."/>
            <person name="Grigoriev I.V."/>
            <person name="Zhou S."/>
            <person name="Raouche S."/>
            <person name="Rosso M.N."/>
        </authorList>
    </citation>
    <scope>NUCLEOTIDE SEQUENCE [LARGE SCALE GENOMIC DNA]</scope>
    <source>
        <strain evidence="1 2">BRFM 1820</strain>
    </source>
</reference>
<protein>
    <submittedName>
        <fullName evidence="1">Uncharacterized protein</fullName>
    </submittedName>
</protein>
<dbReference type="AlphaFoldDB" id="A0A371CQR3"/>
<gene>
    <name evidence="1" type="ORF">OH76DRAFT_1560825</name>
</gene>
<evidence type="ECO:0000313" key="2">
    <source>
        <dbReference type="Proteomes" id="UP000256964"/>
    </source>
</evidence>
<proteinExistence type="predicted"/>
<dbReference type="Proteomes" id="UP000256964">
    <property type="component" value="Unassembled WGS sequence"/>
</dbReference>
<accession>A0A371CQR3</accession>
<organism evidence="1 2">
    <name type="scientific">Lentinus brumalis</name>
    <dbReference type="NCBI Taxonomy" id="2498619"/>
    <lineage>
        <taxon>Eukaryota</taxon>
        <taxon>Fungi</taxon>
        <taxon>Dikarya</taxon>
        <taxon>Basidiomycota</taxon>
        <taxon>Agaricomycotina</taxon>
        <taxon>Agaricomycetes</taxon>
        <taxon>Polyporales</taxon>
        <taxon>Polyporaceae</taxon>
        <taxon>Lentinus</taxon>
    </lineage>
</organism>
<sequence length="489" mass="53208">MLDGSFGRPHSPVTSPLTMSQLFPLAYLLAPLNASFSLQDMPWVFDEEQSYHDSQRGGFPPWQVTLLDAIAALCTLQSDCSSVCVCLSNATQLLVSLPHLAAAQLKEAIGCCLAELQLLSGPGHGLPRIEAAALEDRFIVTAYGTCHSAHREVVRSEVVKVLAQLNSAIKGAEGSQEREEGPAKVACAVDGSIHEDECAEPDEERAIERSDIPRLQELCQALSDLLLAVHMGEDNLTLYARGITVLAHVDDRDLVPVLRGIEYSLHLNVVRNICALPWTVHTLMHIARSSTLLEPPATLPTSVTWIHPLPSHSPPSSLSLPSTEELVATLQAVSPEMSRDDCVAVIKEGFECLEECRRRSNSSAGDIHAEAVLIHHIVSNKIDVYPYLATSPIAFSWSCYACARLLDVVNAERQLRLALRGCSDTMILPSSLPTFGEDIEDALLAQFRDDVRALAVELLNAGKYDPPVRQPVSFKQFIDSGDSSPSAQD</sequence>